<feature type="non-terminal residue" evidence="1">
    <location>
        <position position="1"/>
    </location>
</feature>
<reference evidence="1" key="1">
    <citation type="journal article" date="2014" name="Front. Microbiol.">
        <title>High frequency of phylogenetically diverse reductive dehalogenase-homologous genes in deep subseafloor sedimentary metagenomes.</title>
        <authorList>
            <person name="Kawai M."/>
            <person name="Futagami T."/>
            <person name="Toyoda A."/>
            <person name="Takaki Y."/>
            <person name="Nishi S."/>
            <person name="Hori S."/>
            <person name="Arai W."/>
            <person name="Tsubouchi T."/>
            <person name="Morono Y."/>
            <person name="Uchiyama I."/>
            <person name="Ito T."/>
            <person name="Fujiyama A."/>
            <person name="Inagaki F."/>
            <person name="Takami H."/>
        </authorList>
    </citation>
    <scope>NUCLEOTIDE SEQUENCE</scope>
    <source>
        <strain evidence="1">Expedition CK06-06</strain>
    </source>
</reference>
<sequence length="116" mass="13678">AGERFYQENMFYAGDFKDDISAIRMKNGFCTHIYKDGSFVHNKKFIDLDVYHKRFAKARDDKGWFHIDLNGNQVYNQRFLSIEPFYNGFAFVETLDGIRQVINEKGEKVHVILETV</sequence>
<gene>
    <name evidence="1" type="ORF">S03H2_06081</name>
</gene>
<dbReference type="AlphaFoldDB" id="X1GAK0"/>
<evidence type="ECO:0008006" key="2">
    <source>
        <dbReference type="Google" id="ProtNLM"/>
    </source>
</evidence>
<name>X1GAK0_9ZZZZ</name>
<organism evidence="1">
    <name type="scientific">marine sediment metagenome</name>
    <dbReference type="NCBI Taxonomy" id="412755"/>
    <lineage>
        <taxon>unclassified sequences</taxon>
        <taxon>metagenomes</taxon>
        <taxon>ecological metagenomes</taxon>
    </lineage>
</organism>
<evidence type="ECO:0000313" key="1">
    <source>
        <dbReference type="EMBL" id="GAH30028.1"/>
    </source>
</evidence>
<comment type="caution">
    <text evidence="1">The sequence shown here is derived from an EMBL/GenBank/DDBJ whole genome shotgun (WGS) entry which is preliminary data.</text>
</comment>
<dbReference type="EMBL" id="BARU01002610">
    <property type="protein sequence ID" value="GAH30028.1"/>
    <property type="molecule type" value="Genomic_DNA"/>
</dbReference>
<proteinExistence type="predicted"/>
<accession>X1GAK0</accession>
<protein>
    <recommendedName>
        <fullName evidence="2">WG repeat-containing protein</fullName>
    </recommendedName>
</protein>